<proteinExistence type="predicted"/>
<evidence type="ECO:0000313" key="4">
    <source>
        <dbReference type="Proteomes" id="UP000216446"/>
    </source>
</evidence>
<organism evidence="3 4">
    <name type="scientific">Rubricoccus marinus</name>
    <dbReference type="NCBI Taxonomy" id="716817"/>
    <lineage>
        <taxon>Bacteria</taxon>
        <taxon>Pseudomonadati</taxon>
        <taxon>Rhodothermota</taxon>
        <taxon>Rhodothermia</taxon>
        <taxon>Rhodothermales</taxon>
        <taxon>Rubricoccaceae</taxon>
        <taxon>Rubricoccus</taxon>
    </lineage>
</organism>
<feature type="chain" id="PRO_5013283117" evidence="2">
    <location>
        <begin position="22"/>
        <end position="132"/>
    </location>
</feature>
<evidence type="ECO:0000256" key="1">
    <source>
        <dbReference type="SAM" id="MobiDB-lite"/>
    </source>
</evidence>
<evidence type="ECO:0000313" key="3">
    <source>
        <dbReference type="EMBL" id="OZC02426.1"/>
    </source>
</evidence>
<reference evidence="3 4" key="1">
    <citation type="submission" date="2016-11" db="EMBL/GenBank/DDBJ databases">
        <title>Study of marine rhodopsin-containing bacteria.</title>
        <authorList>
            <person name="Yoshizawa S."/>
            <person name="Kumagai Y."/>
            <person name="Kogure K."/>
        </authorList>
    </citation>
    <scope>NUCLEOTIDE SEQUENCE [LARGE SCALE GENOMIC DNA]</scope>
    <source>
        <strain evidence="3 4">SG-29</strain>
    </source>
</reference>
<sequence length="132" mass="13336">MTRFALLAALALAPLAPEAQALDPLLGVPSAFALVAADDEPGGDECLGSEEDQTACYVVAGIATAAFGAAAIVGLVREGNPCAYIGWGDCGECKDPERADSSVDERPTPRGGVGIAQEAVGSMPPAHQTPTR</sequence>
<dbReference type="InParanoid" id="A0A259TXK8"/>
<dbReference type="EMBL" id="MQWB01000001">
    <property type="protein sequence ID" value="OZC02426.1"/>
    <property type="molecule type" value="Genomic_DNA"/>
</dbReference>
<feature type="region of interest" description="Disordered" evidence="1">
    <location>
        <begin position="95"/>
        <end position="132"/>
    </location>
</feature>
<dbReference type="RefSeq" id="WP_094546669.1">
    <property type="nucleotide sequence ID" value="NZ_MQWB01000001.1"/>
</dbReference>
<evidence type="ECO:0000256" key="2">
    <source>
        <dbReference type="SAM" id="SignalP"/>
    </source>
</evidence>
<name>A0A259TXK8_9BACT</name>
<gene>
    <name evidence="3" type="ORF">BSZ36_05205</name>
</gene>
<feature type="signal peptide" evidence="2">
    <location>
        <begin position="1"/>
        <end position="21"/>
    </location>
</feature>
<keyword evidence="2" id="KW-0732">Signal</keyword>
<protein>
    <submittedName>
        <fullName evidence="3">Uncharacterized protein</fullName>
    </submittedName>
</protein>
<feature type="compositionally biased region" description="Basic and acidic residues" evidence="1">
    <location>
        <begin position="95"/>
        <end position="108"/>
    </location>
</feature>
<comment type="caution">
    <text evidence="3">The sequence shown here is derived from an EMBL/GenBank/DDBJ whole genome shotgun (WGS) entry which is preliminary data.</text>
</comment>
<accession>A0A259TXK8</accession>
<keyword evidence="4" id="KW-1185">Reference proteome</keyword>
<dbReference type="Proteomes" id="UP000216446">
    <property type="component" value="Unassembled WGS sequence"/>
</dbReference>
<dbReference type="AlphaFoldDB" id="A0A259TXK8"/>